<dbReference type="EMBL" id="FOFA01000003">
    <property type="protein sequence ID" value="SEQ32942.1"/>
    <property type="molecule type" value="Genomic_DNA"/>
</dbReference>
<dbReference type="Pfam" id="PF02878">
    <property type="entry name" value="PGM_PMM_I"/>
    <property type="match status" value="1"/>
</dbReference>
<dbReference type="InterPro" id="IPR036900">
    <property type="entry name" value="A-D-PHexomutase_C_sf"/>
</dbReference>
<evidence type="ECO:0000256" key="4">
    <source>
        <dbReference type="ARBA" id="ARBA00022723"/>
    </source>
</evidence>
<dbReference type="SUPFAM" id="SSF53738">
    <property type="entry name" value="Phosphoglucomutase, first 3 domains"/>
    <property type="match status" value="3"/>
</dbReference>
<evidence type="ECO:0000259" key="8">
    <source>
        <dbReference type="Pfam" id="PF00408"/>
    </source>
</evidence>
<dbReference type="InterPro" id="IPR005844">
    <property type="entry name" value="A-D-PHexomutase_a/b/a-I"/>
</dbReference>
<dbReference type="PROSITE" id="PS00710">
    <property type="entry name" value="PGM_PMM"/>
    <property type="match status" value="1"/>
</dbReference>
<dbReference type="STRING" id="1036181.SAMN05421756_103151"/>
<dbReference type="GO" id="GO:0004614">
    <property type="term" value="F:phosphoglucomutase activity"/>
    <property type="evidence" value="ECO:0007669"/>
    <property type="project" value="InterPro"/>
</dbReference>
<dbReference type="Gene3D" id="3.40.120.10">
    <property type="entry name" value="Alpha-D-Glucose-1,6-Bisphosphate, subunit A, domain 3"/>
    <property type="match status" value="3"/>
</dbReference>
<evidence type="ECO:0000313" key="12">
    <source>
        <dbReference type="EMBL" id="SEQ32942.1"/>
    </source>
</evidence>
<evidence type="ECO:0000259" key="9">
    <source>
        <dbReference type="Pfam" id="PF02878"/>
    </source>
</evidence>
<dbReference type="AlphaFoldDB" id="A0A1H9F4T5"/>
<comment type="similarity">
    <text evidence="2 7">Belongs to the phosphohexose mutase family.</text>
</comment>
<evidence type="ECO:0000256" key="7">
    <source>
        <dbReference type="RuleBase" id="RU004326"/>
    </source>
</evidence>
<evidence type="ECO:0000256" key="1">
    <source>
        <dbReference type="ARBA" id="ARBA00001946"/>
    </source>
</evidence>
<comment type="cofactor">
    <cofactor evidence="1">
        <name>Mg(2+)</name>
        <dbReference type="ChEBI" id="CHEBI:18420"/>
    </cofactor>
</comment>
<feature type="domain" description="Alpha-D-phosphohexomutase alpha/beta/alpha" evidence="10">
    <location>
        <begin position="209"/>
        <end position="314"/>
    </location>
</feature>
<dbReference type="NCBIfam" id="TIGR01132">
    <property type="entry name" value="pgm"/>
    <property type="match status" value="1"/>
</dbReference>
<dbReference type="InterPro" id="IPR005846">
    <property type="entry name" value="A-D-PHexomutase_a/b/a-III"/>
</dbReference>
<name>A0A1H9F4T5_9ACTN</name>
<accession>A0A1H9F4T5</accession>
<dbReference type="Pfam" id="PF00408">
    <property type="entry name" value="PGM_PMM_IV"/>
    <property type="match status" value="1"/>
</dbReference>
<evidence type="ECO:0000259" key="10">
    <source>
        <dbReference type="Pfam" id="PF02879"/>
    </source>
</evidence>
<evidence type="ECO:0000256" key="2">
    <source>
        <dbReference type="ARBA" id="ARBA00010231"/>
    </source>
</evidence>
<feature type="domain" description="Alpha-D-phosphohexomutase alpha/beta/alpha" evidence="11">
    <location>
        <begin position="320"/>
        <end position="438"/>
    </location>
</feature>
<feature type="domain" description="Alpha-D-phosphohexomutase alpha/beta/alpha" evidence="9">
    <location>
        <begin position="40"/>
        <end position="181"/>
    </location>
</feature>
<protein>
    <submittedName>
        <fullName evidence="12">Phosphoglucomutase</fullName>
    </submittedName>
</protein>
<organism evidence="12 13">
    <name type="scientific">Microlunatus flavus</name>
    <dbReference type="NCBI Taxonomy" id="1036181"/>
    <lineage>
        <taxon>Bacteria</taxon>
        <taxon>Bacillati</taxon>
        <taxon>Actinomycetota</taxon>
        <taxon>Actinomycetes</taxon>
        <taxon>Propionibacteriales</taxon>
        <taxon>Propionibacteriaceae</taxon>
        <taxon>Microlunatus</taxon>
    </lineage>
</organism>
<evidence type="ECO:0000256" key="3">
    <source>
        <dbReference type="ARBA" id="ARBA00022553"/>
    </source>
</evidence>
<keyword evidence="5 7" id="KW-0460">Magnesium</keyword>
<gene>
    <name evidence="12" type="ORF">SAMN05421756_103151</name>
</gene>
<feature type="domain" description="Alpha-D-phosphohexomutase C-terminal" evidence="8">
    <location>
        <begin position="485"/>
        <end position="537"/>
    </location>
</feature>
<dbReference type="InterPro" id="IPR005843">
    <property type="entry name" value="A-D-PHexomutase_C"/>
</dbReference>
<sequence>MAHPRAGQPARPEDLIDVDAVIGAYYDLVPDPSNPDQQVAFGTSGHRGSSLDVAFNDRHIAATTQAIVEYRAAQGITGPLYLGKDTHALSRPAWTTAIEVLRANDVTVLAENDEDYTPTPAVSRAIVVHNAQLAAGQPQADGIVVTPSHNPPRDGGFKYNPPHGGPADTDATSAIAKRANELLADPSGIRRARYSEVASDVHRHDYLGAYCEDLVNALDLRAIRDAGVRIGADPMGGASIQYWEYIAEHLGVDLTVVNERVDPTWSFMTLDTDGKIRMDCSSPNAMASLIGNKDAYDISTGNDADSDRHGIVTPDAGLMNPNAYLAVAISYLYAHRPGWRGDAGIGKTLVSSSMINFVAEDLGRRLVEVPVGFKWFVPGLRSGDVAFGGEESAGASFLALDGSTWTTDKDGLLLALLASEIRAVTGRSPSELYADLTAKHGTPAYARVDAPANREQKAKLAKLDPSAVSATELAGEPITAKLTRAPGNDAPIGGLKVTTESAWFAARPSGTEDVYKIYAESFRGPEHLAQVQEAAREVVSAALA</sequence>
<keyword evidence="13" id="KW-1185">Reference proteome</keyword>
<dbReference type="InterPro" id="IPR005845">
    <property type="entry name" value="A-D-PHexomutase_a/b/a-II"/>
</dbReference>
<dbReference type="GO" id="GO:0005975">
    <property type="term" value="P:carbohydrate metabolic process"/>
    <property type="evidence" value="ECO:0007669"/>
    <property type="project" value="InterPro"/>
</dbReference>
<evidence type="ECO:0000256" key="6">
    <source>
        <dbReference type="ARBA" id="ARBA00023235"/>
    </source>
</evidence>
<dbReference type="PANTHER" id="PTHR45745">
    <property type="entry name" value="PHOSPHOMANNOMUTASE 45A"/>
    <property type="match status" value="1"/>
</dbReference>
<dbReference type="Pfam" id="PF02879">
    <property type="entry name" value="PGM_PMM_II"/>
    <property type="match status" value="1"/>
</dbReference>
<dbReference type="GO" id="GO:0008973">
    <property type="term" value="F:phosphopentomutase activity"/>
    <property type="evidence" value="ECO:0007669"/>
    <property type="project" value="TreeGrafter"/>
</dbReference>
<reference evidence="13" key="1">
    <citation type="submission" date="2016-10" db="EMBL/GenBank/DDBJ databases">
        <authorList>
            <person name="Varghese N."/>
            <person name="Submissions S."/>
        </authorList>
    </citation>
    <scope>NUCLEOTIDE SEQUENCE [LARGE SCALE GENOMIC DNA]</scope>
    <source>
        <strain evidence="13">CGMCC 4.6856</strain>
    </source>
</reference>
<evidence type="ECO:0000313" key="13">
    <source>
        <dbReference type="Proteomes" id="UP000198504"/>
    </source>
</evidence>
<dbReference type="InterPro" id="IPR016055">
    <property type="entry name" value="A-D-PHexomutase_a/b/a-I/II/III"/>
</dbReference>
<dbReference type="Pfam" id="PF02880">
    <property type="entry name" value="PGM_PMM_III"/>
    <property type="match status" value="1"/>
</dbReference>
<dbReference type="InterPro" id="IPR005852">
    <property type="entry name" value="PGM_a-D-Glc-sp"/>
</dbReference>
<dbReference type="GO" id="GO:0000287">
    <property type="term" value="F:magnesium ion binding"/>
    <property type="evidence" value="ECO:0007669"/>
    <property type="project" value="InterPro"/>
</dbReference>
<keyword evidence="4 7" id="KW-0479">Metal-binding</keyword>
<dbReference type="InterPro" id="IPR016066">
    <property type="entry name" value="A-D-PHexomutase_CS"/>
</dbReference>
<dbReference type="Proteomes" id="UP000198504">
    <property type="component" value="Unassembled WGS sequence"/>
</dbReference>
<dbReference type="SUPFAM" id="SSF55957">
    <property type="entry name" value="Phosphoglucomutase, C-terminal domain"/>
    <property type="match status" value="1"/>
</dbReference>
<keyword evidence="3" id="KW-0597">Phosphoprotein</keyword>
<keyword evidence="6" id="KW-0413">Isomerase</keyword>
<dbReference type="CDD" id="cd05801">
    <property type="entry name" value="PGM_like3"/>
    <property type="match status" value="1"/>
</dbReference>
<evidence type="ECO:0000256" key="5">
    <source>
        <dbReference type="ARBA" id="ARBA00022842"/>
    </source>
</evidence>
<proteinExistence type="inferred from homology"/>
<dbReference type="GO" id="GO:0006166">
    <property type="term" value="P:purine ribonucleoside salvage"/>
    <property type="evidence" value="ECO:0007669"/>
    <property type="project" value="TreeGrafter"/>
</dbReference>
<evidence type="ECO:0000259" key="11">
    <source>
        <dbReference type="Pfam" id="PF02880"/>
    </source>
</evidence>
<dbReference type="Gene3D" id="3.30.310.50">
    <property type="entry name" value="Alpha-D-phosphohexomutase, C-terminal domain"/>
    <property type="match status" value="1"/>
</dbReference>
<dbReference type="PANTHER" id="PTHR45745:SF1">
    <property type="entry name" value="PHOSPHOGLUCOMUTASE 2B-RELATED"/>
    <property type="match status" value="1"/>
</dbReference>
<dbReference type="OrthoDB" id="9806956at2"/>
<dbReference type="RefSeq" id="WP_091178815.1">
    <property type="nucleotide sequence ID" value="NZ_FOFA01000003.1"/>
</dbReference>